<evidence type="ECO:0000313" key="1">
    <source>
        <dbReference type="EMBL" id="KAI8652705.1"/>
    </source>
</evidence>
<name>A0ACC0QGU5_9HYPO</name>
<sequence length="668" mass="75702">MSPVSNKVIFNGHLRLCQACKTIFRAYEQGAIVVQMLHHGSLESMTQAVASGCYICAMVFADIERDRQTAALAPFPCRWETRCSIFENETEDPLRKLEVNHLTVFSNVRRKTVRHAPTKFRLLPCPGIGDIRLGRRSLGLGHDTSSPATLDLALEWLRSCRDSHAQCSLLFSERKSWQPTRLLDIGDREDYWTLRTSPIPNESVQYMTLSYRWGTSPSLKLLNDNIDVMRQGLPLSQLPRTFQDVVTIARRFSIRYIWIDALCIIQDSELDWEREAPTMRHVYGRSICNIAASAASGPDSGLFRTRDEDEVLPGAIELPLLATEGVSGKKFLLFDKGYWDRQLAGGPLHKRGWVFQECLLAPRVLYFTKNQIMWECFHETKCEGFPNGMHHHESLKDLAWFGGSEEGHGGEHTCERLGEMTLQTHVLWNYLLERYTSCSLTLHKDRLPAFSGIAELFGHFSGDEYLAGLWRSKLIDQLIWRVPRPKPKPQMQQGLPSWSWASVDGQVKSANISSEREYLISIIKVKTGNASQGLPAPAPWGSLRLTGALSALRGNKFDDNHYDSNDSKIINARFYIDNLDIDLEDPTHDMYILPVLTLHPWLPPRPSTTQIIGLVLTRAPERGLNSFRRVAQFSTDYTKDIKRLGFDISSRGLASLSSAQLLTEISLV</sequence>
<reference evidence="1" key="1">
    <citation type="submission" date="2022-06" db="EMBL/GenBank/DDBJ databases">
        <title>Fusarium solani species complex genomes reveal bases of compartmentalisation and animal pathogenesis.</title>
        <authorList>
            <person name="Tsai I.J."/>
        </authorList>
    </citation>
    <scope>NUCLEOTIDE SEQUENCE</scope>
    <source>
        <strain evidence="1">Fu6.1</strain>
    </source>
</reference>
<gene>
    <name evidence="1" type="ORF">NCS57_01335400</name>
</gene>
<proteinExistence type="predicted"/>
<accession>A0ACC0QGU5</accession>
<evidence type="ECO:0000313" key="2">
    <source>
        <dbReference type="Proteomes" id="UP001065298"/>
    </source>
</evidence>
<dbReference type="EMBL" id="CM046513">
    <property type="protein sequence ID" value="KAI8652705.1"/>
    <property type="molecule type" value="Genomic_DNA"/>
</dbReference>
<organism evidence="1 2">
    <name type="scientific">Fusarium keratoplasticum</name>
    <dbReference type="NCBI Taxonomy" id="1328300"/>
    <lineage>
        <taxon>Eukaryota</taxon>
        <taxon>Fungi</taxon>
        <taxon>Dikarya</taxon>
        <taxon>Ascomycota</taxon>
        <taxon>Pezizomycotina</taxon>
        <taxon>Sordariomycetes</taxon>
        <taxon>Hypocreomycetidae</taxon>
        <taxon>Hypocreales</taxon>
        <taxon>Nectriaceae</taxon>
        <taxon>Fusarium</taxon>
        <taxon>Fusarium solani species complex</taxon>
    </lineage>
</organism>
<protein>
    <submittedName>
        <fullName evidence="1">Heterokaryon incompatibility protein</fullName>
    </submittedName>
</protein>
<keyword evidence="2" id="KW-1185">Reference proteome</keyword>
<comment type="caution">
    <text evidence="1">The sequence shown here is derived from an EMBL/GenBank/DDBJ whole genome shotgun (WGS) entry which is preliminary data.</text>
</comment>
<dbReference type="Proteomes" id="UP001065298">
    <property type="component" value="Chromosome 11"/>
</dbReference>